<comment type="caution">
    <text evidence="2">The sequence shown here is derived from an EMBL/GenBank/DDBJ whole genome shotgun (WGS) entry which is preliminary data.</text>
</comment>
<feature type="region of interest" description="Disordered" evidence="1">
    <location>
        <begin position="1"/>
        <end position="87"/>
    </location>
</feature>
<feature type="compositionally biased region" description="Basic residues" evidence="1">
    <location>
        <begin position="66"/>
        <end position="77"/>
    </location>
</feature>
<feature type="compositionally biased region" description="Basic residues" evidence="1">
    <location>
        <begin position="1"/>
        <end position="10"/>
    </location>
</feature>
<dbReference type="AlphaFoldDB" id="A0A1X2GT08"/>
<dbReference type="Proteomes" id="UP000242146">
    <property type="component" value="Unassembled WGS sequence"/>
</dbReference>
<proteinExistence type="predicted"/>
<name>A0A1X2GT08_9FUNG</name>
<accession>A0A1X2GT08</accession>
<protein>
    <submittedName>
        <fullName evidence="2">Uncharacterized protein</fullName>
    </submittedName>
</protein>
<gene>
    <name evidence="2" type="ORF">DM01DRAFT_1163364</name>
</gene>
<feature type="compositionally biased region" description="Basic residues" evidence="1">
    <location>
        <begin position="32"/>
        <end position="49"/>
    </location>
</feature>
<keyword evidence="3" id="KW-1185">Reference proteome</keyword>
<evidence type="ECO:0000313" key="2">
    <source>
        <dbReference type="EMBL" id="ORX60612.1"/>
    </source>
</evidence>
<dbReference type="EMBL" id="MCGT01000004">
    <property type="protein sequence ID" value="ORX60612.1"/>
    <property type="molecule type" value="Genomic_DNA"/>
</dbReference>
<reference evidence="2 3" key="1">
    <citation type="submission" date="2016-07" db="EMBL/GenBank/DDBJ databases">
        <title>Pervasive Adenine N6-methylation of Active Genes in Fungi.</title>
        <authorList>
            <consortium name="DOE Joint Genome Institute"/>
            <person name="Mondo S.J."/>
            <person name="Dannebaum R.O."/>
            <person name="Kuo R.C."/>
            <person name="Labutti K."/>
            <person name="Haridas S."/>
            <person name="Kuo A."/>
            <person name="Salamov A."/>
            <person name="Ahrendt S.R."/>
            <person name="Lipzen A."/>
            <person name="Sullivan W."/>
            <person name="Andreopoulos W.B."/>
            <person name="Clum A."/>
            <person name="Lindquist E."/>
            <person name="Daum C."/>
            <person name="Ramamoorthy G.K."/>
            <person name="Gryganskyi A."/>
            <person name="Culley D."/>
            <person name="Magnuson J.K."/>
            <person name="James T.Y."/>
            <person name="O'Malley M.A."/>
            <person name="Stajich J.E."/>
            <person name="Spatafora J.W."/>
            <person name="Visel A."/>
            <person name="Grigoriev I.V."/>
        </authorList>
    </citation>
    <scope>NUCLEOTIDE SEQUENCE [LARGE SCALE GENOMIC DNA]</scope>
    <source>
        <strain evidence="2 3">NRRL 3301</strain>
    </source>
</reference>
<evidence type="ECO:0000313" key="3">
    <source>
        <dbReference type="Proteomes" id="UP000242146"/>
    </source>
</evidence>
<sequence length="87" mass="10068">MVRYKKKNGSKAKYNTVCQGKDKKDGGGKGGRVSKKMRVAQRKKKKRVRILSNESKSMEEELQSKQKSKKERKRKEKNQRSVGKVGR</sequence>
<evidence type="ECO:0000256" key="1">
    <source>
        <dbReference type="SAM" id="MobiDB-lite"/>
    </source>
</evidence>
<organism evidence="2 3">
    <name type="scientific">Hesseltinella vesiculosa</name>
    <dbReference type="NCBI Taxonomy" id="101127"/>
    <lineage>
        <taxon>Eukaryota</taxon>
        <taxon>Fungi</taxon>
        <taxon>Fungi incertae sedis</taxon>
        <taxon>Mucoromycota</taxon>
        <taxon>Mucoromycotina</taxon>
        <taxon>Mucoromycetes</taxon>
        <taxon>Mucorales</taxon>
        <taxon>Cunninghamellaceae</taxon>
        <taxon>Hesseltinella</taxon>
    </lineage>
</organism>